<comment type="caution">
    <text evidence="9">The sequence shown here is derived from an EMBL/GenBank/DDBJ whole genome shotgun (WGS) entry which is preliminary data.</text>
</comment>
<dbReference type="NCBIfam" id="TIGR00080">
    <property type="entry name" value="pimt"/>
    <property type="match status" value="1"/>
</dbReference>
<evidence type="ECO:0000256" key="2">
    <source>
        <dbReference type="ARBA" id="ARBA00005369"/>
    </source>
</evidence>
<dbReference type="InterPro" id="IPR000682">
    <property type="entry name" value="PCMT"/>
</dbReference>
<dbReference type="PANTHER" id="PTHR11579:SF0">
    <property type="entry name" value="PROTEIN-L-ISOASPARTATE(D-ASPARTATE) O-METHYLTRANSFERASE"/>
    <property type="match status" value="1"/>
</dbReference>
<name>A0ABD3Q8N3_9STRA</name>
<evidence type="ECO:0000256" key="1">
    <source>
        <dbReference type="ARBA" id="ARBA00004496"/>
    </source>
</evidence>
<comment type="subcellular location">
    <subcellularLocation>
        <location evidence="1">Cytoplasm</location>
    </subcellularLocation>
</comment>
<dbReference type="GO" id="GO:0004719">
    <property type="term" value="F:protein-L-isoaspartate (D-aspartate) O-methyltransferase activity"/>
    <property type="evidence" value="ECO:0007669"/>
    <property type="project" value="UniProtKB-EC"/>
</dbReference>
<keyword evidence="8" id="KW-0732">Signal</keyword>
<dbReference type="GO" id="GO:0005737">
    <property type="term" value="C:cytoplasm"/>
    <property type="evidence" value="ECO:0007669"/>
    <property type="project" value="UniProtKB-SubCell"/>
</dbReference>
<evidence type="ECO:0000256" key="7">
    <source>
        <dbReference type="ARBA" id="ARBA00022691"/>
    </source>
</evidence>
<dbReference type="Gene3D" id="3.40.50.150">
    <property type="entry name" value="Vaccinia Virus protein VP39"/>
    <property type="match status" value="1"/>
</dbReference>
<reference evidence="9 10" key="1">
    <citation type="journal article" date="2020" name="G3 (Bethesda)">
        <title>Improved Reference Genome for Cyclotella cryptica CCMP332, a Model for Cell Wall Morphogenesis, Salinity Adaptation, and Lipid Production in Diatoms (Bacillariophyta).</title>
        <authorList>
            <person name="Roberts W.R."/>
            <person name="Downey K.M."/>
            <person name="Ruck E.C."/>
            <person name="Traller J.C."/>
            <person name="Alverson A.J."/>
        </authorList>
    </citation>
    <scope>NUCLEOTIDE SEQUENCE [LARGE SCALE GENOMIC DNA]</scope>
    <source>
        <strain evidence="9 10">CCMP332</strain>
    </source>
</reference>
<organism evidence="9 10">
    <name type="scientific">Cyclotella cryptica</name>
    <dbReference type="NCBI Taxonomy" id="29204"/>
    <lineage>
        <taxon>Eukaryota</taxon>
        <taxon>Sar</taxon>
        <taxon>Stramenopiles</taxon>
        <taxon>Ochrophyta</taxon>
        <taxon>Bacillariophyta</taxon>
        <taxon>Coscinodiscophyceae</taxon>
        <taxon>Thalassiosirophycidae</taxon>
        <taxon>Stephanodiscales</taxon>
        <taxon>Stephanodiscaceae</taxon>
        <taxon>Cyclotella</taxon>
    </lineage>
</organism>
<evidence type="ECO:0000256" key="4">
    <source>
        <dbReference type="ARBA" id="ARBA00022490"/>
    </source>
</evidence>
<evidence type="ECO:0000256" key="3">
    <source>
        <dbReference type="ARBA" id="ARBA00011890"/>
    </source>
</evidence>
<dbReference type="EMBL" id="JABMIG020000061">
    <property type="protein sequence ID" value="KAL3796698.1"/>
    <property type="molecule type" value="Genomic_DNA"/>
</dbReference>
<dbReference type="EC" id="2.1.1.77" evidence="3"/>
<evidence type="ECO:0000256" key="8">
    <source>
        <dbReference type="SAM" id="SignalP"/>
    </source>
</evidence>
<keyword evidence="5" id="KW-0489">Methyltransferase</keyword>
<dbReference type="CDD" id="cd02440">
    <property type="entry name" value="AdoMet_MTases"/>
    <property type="match status" value="1"/>
</dbReference>
<proteinExistence type="inferred from homology"/>
<evidence type="ECO:0000313" key="10">
    <source>
        <dbReference type="Proteomes" id="UP001516023"/>
    </source>
</evidence>
<feature type="chain" id="PRO_5044831589" description="protein-L-isoaspartate(D-aspartate) O-methyltransferase" evidence="8">
    <location>
        <begin position="40"/>
        <end position="332"/>
    </location>
</feature>
<comment type="similarity">
    <text evidence="2">Belongs to the methyltransferase superfamily. L-isoaspartyl/D-aspartyl protein methyltransferase family.</text>
</comment>
<gene>
    <name evidence="9" type="ORF">HJC23_009998</name>
</gene>
<feature type="signal peptide" evidence="8">
    <location>
        <begin position="1"/>
        <end position="39"/>
    </location>
</feature>
<keyword evidence="7" id="KW-0949">S-adenosyl-L-methionine</keyword>
<keyword evidence="4" id="KW-0963">Cytoplasm</keyword>
<evidence type="ECO:0000313" key="9">
    <source>
        <dbReference type="EMBL" id="KAL3796698.1"/>
    </source>
</evidence>
<accession>A0ABD3Q8N3</accession>
<dbReference type="Proteomes" id="UP001516023">
    <property type="component" value="Unassembled WGS sequence"/>
</dbReference>
<dbReference type="PANTHER" id="PTHR11579">
    <property type="entry name" value="PROTEIN-L-ISOASPARTATE O-METHYLTRANSFERASE"/>
    <property type="match status" value="1"/>
</dbReference>
<keyword evidence="6" id="KW-0808">Transferase</keyword>
<dbReference type="Pfam" id="PF01135">
    <property type="entry name" value="PCMT"/>
    <property type="match status" value="1"/>
</dbReference>
<dbReference type="AlphaFoldDB" id="A0ABD3Q8N3"/>
<dbReference type="InterPro" id="IPR029063">
    <property type="entry name" value="SAM-dependent_MTases_sf"/>
</dbReference>
<protein>
    <recommendedName>
        <fullName evidence="3">protein-L-isoaspartate(D-aspartate) O-methyltransferase</fullName>
        <ecNumber evidence="3">2.1.1.77</ecNumber>
    </recommendedName>
</protein>
<dbReference type="GO" id="GO:0032259">
    <property type="term" value="P:methylation"/>
    <property type="evidence" value="ECO:0007669"/>
    <property type="project" value="UniProtKB-KW"/>
</dbReference>
<sequence>MTSPRMTQPGHYNNQHSPKFCCIILFRFLLLLFPRQVSSAPLTISTSTCAAETNSLAYVHNNSHNQEPRKLMRAWMCHGRTHREMIDKLASAGIVKSPVNIEALLKVDRKNYVLNKDYAYEDSPQPIGYGATISAPHMHAHVLEDLLPPLMKASHDNPEKPLRILDVGCGSGYLTAVFGRMVERKPKSMSHMNILNDGKVFGIDVVPQLVELSRKNILKEDRDLLDSGIVEVMTRDGWKGYPEGGPYNAIHVGAAAETFPKELMKQMALGGVMVIPVGPDGGIQYLYRVERVGDAGDIAGVNDSKGFHEDDFKAFRVLGVRYVPLVRAESRD</sequence>
<dbReference type="SUPFAM" id="SSF53335">
    <property type="entry name" value="S-adenosyl-L-methionine-dependent methyltransferases"/>
    <property type="match status" value="1"/>
</dbReference>
<dbReference type="FunFam" id="3.40.50.150:FF:000556">
    <property type="entry name" value="Probable protein-L-isoaspartate O-methyltransferase"/>
    <property type="match status" value="1"/>
</dbReference>
<evidence type="ECO:0000256" key="6">
    <source>
        <dbReference type="ARBA" id="ARBA00022679"/>
    </source>
</evidence>
<keyword evidence="10" id="KW-1185">Reference proteome</keyword>
<evidence type="ECO:0000256" key="5">
    <source>
        <dbReference type="ARBA" id="ARBA00022603"/>
    </source>
</evidence>